<organism evidence="4 5">
    <name type="scientific">Meganyctiphanes norvegica</name>
    <name type="common">Northern krill</name>
    <name type="synonym">Thysanopoda norvegica</name>
    <dbReference type="NCBI Taxonomy" id="48144"/>
    <lineage>
        <taxon>Eukaryota</taxon>
        <taxon>Metazoa</taxon>
        <taxon>Ecdysozoa</taxon>
        <taxon>Arthropoda</taxon>
        <taxon>Crustacea</taxon>
        <taxon>Multicrustacea</taxon>
        <taxon>Malacostraca</taxon>
        <taxon>Eumalacostraca</taxon>
        <taxon>Eucarida</taxon>
        <taxon>Euphausiacea</taxon>
        <taxon>Euphausiidae</taxon>
        <taxon>Meganyctiphanes</taxon>
    </lineage>
</organism>
<reference evidence="4 5" key="1">
    <citation type="submission" date="2024-05" db="EMBL/GenBank/DDBJ databases">
        <authorList>
            <person name="Wallberg A."/>
        </authorList>
    </citation>
    <scope>NUCLEOTIDE SEQUENCE [LARGE SCALE GENOMIC DNA]</scope>
</reference>
<feature type="compositionally biased region" description="Low complexity" evidence="1">
    <location>
        <begin position="130"/>
        <end position="160"/>
    </location>
</feature>
<evidence type="ECO:0000313" key="5">
    <source>
        <dbReference type="Proteomes" id="UP001497623"/>
    </source>
</evidence>
<keyword evidence="2" id="KW-0472">Membrane</keyword>
<evidence type="ECO:0000256" key="2">
    <source>
        <dbReference type="SAM" id="Phobius"/>
    </source>
</evidence>
<accession>A0AAV2QX47</accession>
<evidence type="ECO:0000256" key="3">
    <source>
        <dbReference type="SAM" id="SignalP"/>
    </source>
</evidence>
<keyword evidence="2" id="KW-0812">Transmembrane</keyword>
<keyword evidence="5" id="KW-1185">Reference proteome</keyword>
<dbReference type="EMBL" id="CAXKWB010012884">
    <property type="protein sequence ID" value="CAL4105837.1"/>
    <property type="molecule type" value="Genomic_DNA"/>
</dbReference>
<feature type="non-terminal residue" evidence="4">
    <location>
        <position position="402"/>
    </location>
</feature>
<feature type="transmembrane region" description="Helical" evidence="2">
    <location>
        <begin position="314"/>
        <end position="336"/>
    </location>
</feature>
<sequence>MERSSNPGCVLVWMMSLLVAYIQGQVVGTPSTAAVMDASGSPSTADDMVTQPSVEGTVSSESVLNTILANVTPLPTSTQANQEGSIVTSPGITSASAISTSTMAPPQSEERNDITEDVNVLHSSSLIPDVPVTTSSTTTSTIAPTAPPSSAAPTSPAVSTVAPLPMPEVSTTSPPEIVPTTTTTVGIPTQPSVISSSTAPASATVASSSSSVSNVIIYTTRDPKSMDRENIILVDNEVETDVNDTLLWVINSTALTEEDNATESSSDYDLETVTTIPNEEEEPITLTTVPTDDRSAIDSLVQAACEKEMRIDTVVVLAVVVIVNVISVVVTALCVYRVVKRHLSWDPPPLSFPKGNNRSGLDLASDEDCKSGECGGTNIPIIITNEDGWCVPYSENDVKKTK</sequence>
<dbReference type="AlphaFoldDB" id="A0AAV2QX47"/>
<keyword evidence="3" id="KW-0732">Signal</keyword>
<protein>
    <submittedName>
        <fullName evidence="4">Uncharacterized protein</fullName>
    </submittedName>
</protein>
<evidence type="ECO:0000256" key="1">
    <source>
        <dbReference type="SAM" id="MobiDB-lite"/>
    </source>
</evidence>
<evidence type="ECO:0000313" key="4">
    <source>
        <dbReference type="EMBL" id="CAL4105837.1"/>
    </source>
</evidence>
<feature type="region of interest" description="Disordered" evidence="1">
    <location>
        <begin position="129"/>
        <end position="160"/>
    </location>
</feature>
<name>A0AAV2QX47_MEGNR</name>
<feature type="signal peptide" evidence="3">
    <location>
        <begin position="1"/>
        <end position="24"/>
    </location>
</feature>
<comment type="caution">
    <text evidence="4">The sequence shown here is derived from an EMBL/GenBank/DDBJ whole genome shotgun (WGS) entry which is preliminary data.</text>
</comment>
<feature type="chain" id="PRO_5043752237" evidence="3">
    <location>
        <begin position="25"/>
        <end position="402"/>
    </location>
</feature>
<keyword evidence="2" id="KW-1133">Transmembrane helix</keyword>
<gene>
    <name evidence="4" type="ORF">MNOR_LOCUS18189</name>
</gene>
<dbReference type="Proteomes" id="UP001497623">
    <property type="component" value="Unassembled WGS sequence"/>
</dbReference>
<proteinExistence type="predicted"/>